<name>A0ABR3QSQ6_9PLEO</name>
<organism evidence="13 14">
    <name type="scientific">Nothophoma quercina</name>
    <dbReference type="NCBI Taxonomy" id="749835"/>
    <lineage>
        <taxon>Eukaryota</taxon>
        <taxon>Fungi</taxon>
        <taxon>Dikarya</taxon>
        <taxon>Ascomycota</taxon>
        <taxon>Pezizomycotina</taxon>
        <taxon>Dothideomycetes</taxon>
        <taxon>Pleosporomycetidae</taxon>
        <taxon>Pleosporales</taxon>
        <taxon>Pleosporineae</taxon>
        <taxon>Didymellaceae</taxon>
        <taxon>Nothophoma</taxon>
    </lineage>
</organism>
<comment type="subcellular location">
    <subcellularLocation>
        <location evidence="1">Nucleus</location>
    </subcellularLocation>
</comment>
<keyword evidence="4" id="KW-0507">mRNA processing</keyword>
<evidence type="ECO:0000256" key="1">
    <source>
        <dbReference type="ARBA" id="ARBA00004123"/>
    </source>
</evidence>
<keyword evidence="14" id="KW-1185">Reference proteome</keyword>
<evidence type="ECO:0000313" key="14">
    <source>
        <dbReference type="Proteomes" id="UP001521222"/>
    </source>
</evidence>
<dbReference type="SUPFAM" id="SSF81301">
    <property type="entry name" value="Nucleotidyltransferase"/>
    <property type="match status" value="1"/>
</dbReference>
<dbReference type="SUPFAM" id="SSF55003">
    <property type="entry name" value="PAP/Archaeal CCA-adding enzyme, C-terminal domain"/>
    <property type="match status" value="1"/>
</dbReference>
<evidence type="ECO:0000256" key="3">
    <source>
        <dbReference type="ARBA" id="ARBA00012388"/>
    </source>
</evidence>
<accession>A0ABR3QSQ6</accession>
<feature type="compositionally biased region" description="Acidic residues" evidence="9">
    <location>
        <begin position="1095"/>
        <end position="1112"/>
    </location>
</feature>
<gene>
    <name evidence="13" type="ORF">SLS59_008495</name>
</gene>
<feature type="region of interest" description="Disordered" evidence="9">
    <location>
        <begin position="482"/>
        <end position="506"/>
    </location>
</feature>
<dbReference type="PANTHER" id="PTHR10682">
    <property type="entry name" value="POLY A POLYMERASE"/>
    <property type="match status" value="1"/>
</dbReference>
<dbReference type="Gene3D" id="3.90.1140.10">
    <property type="entry name" value="Cyclic phosphodiesterase"/>
    <property type="match status" value="1"/>
</dbReference>
<feature type="domain" description="Endonuclease/exonuclease/phosphatase" evidence="10">
    <location>
        <begin position="277"/>
        <end position="559"/>
    </location>
</feature>
<dbReference type="SUPFAM" id="SSF56219">
    <property type="entry name" value="DNase I-like"/>
    <property type="match status" value="1"/>
</dbReference>
<keyword evidence="7" id="KW-0067">ATP-binding</keyword>
<dbReference type="InterPro" id="IPR043519">
    <property type="entry name" value="NT_sf"/>
</dbReference>
<evidence type="ECO:0000259" key="11">
    <source>
        <dbReference type="Pfam" id="PF04457"/>
    </source>
</evidence>
<evidence type="ECO:0000259" key="12">
    <source>
        <dbReference type="Pfam" id="PF04928"/>
    </source>
</evidence>
<evidence type="ECO:0000256" key="5">
    <source>
        <dbReference type="ARBA" id="ARBA00022679"/>
    </source>
</evidence>
<protein>
    <recommendedName>
        <fullName evidence="3">polynucleotide adenylyltransferase</fullName>
        <ecNumber evidence="3">2.7.7.19</ecNumber>
    </recommendedName>
</protein>
<dbReference type="InterPro" id="IPR011068">
    <property type="entry name" value="NuclTrfase_I-like_C"/>
</dbReference>
<dbReference type="EMBL" id="JAKIXB020000033">
    <property type="protein sequence ID" value="KAL1594944.1"/>
    <property type="molecule type" value="Genomic_DNA"/>
</dbReference>
<dbReference type="InterPro" id="IPR007012">
    <property type="entry name" value="PolA_pol_cen_dom"/>
</dbReference>
<keyword evidence="5" id="KW-0808">Transferase</keyword>
<dbReference type="Pfam" id="PF03372">
    <property type="entry name" value="Exo_endo_phos"/>
    <property type="match status" value="1"/>
</dbReference>
<evidence type="ECO:0000256" key="7">
    <source>
        <dbReference type="ARBA" id="ARBA00022840"/>
    </source>
</evidence>
<feature type="region of interest" description="Disordered" evidence="9">
    <location>
        <begin position="1095"/>
        <end position="1135"/>
    </location>
</feature>
<comment type="similarity">
    <text evidence="2">Belongs to the poly(A) polymerase family.</text>
</comment>
<dbReference type="Pfam" id="PF04457">
    <property type="entry name" value="MJ1316"/>
    <property type="match status" value="1"/>
</dbReference>
<dbReference type="Pfam" id="PF13563">
    <property type="entry name" value="2_5_RNA_ligase2"/>
    <property type="match status" value="1"/>
</dbReference>
<dbReference type="Proteomes" id="UP001521222">
    <property type="component" value="Unassembled WGS sequence"/>
</dbReference>
<comment type="caution">
    <text evidence="13">The sequence shown here is derived from an EMBL/GenBank/DDBJ whole genome shotgun (WGS) entry which is preliminary data.</text>
</comment>
<feature type="domain" description="Poly(A) polymerase central" evidence="12">
    <location>
        <begin position="772"/>
        <end position="901"/>
    </location>
</feature>
<dbReference type="Gene3D" id="1.10.1410.10">
    <property type="match status" value="1"/>
</dbReference>
<evidence type="ECO:0000313" key="13">
    <source>
        <dbReference type="EMBL" id="KAL1594944.1"/>
    </source>
</evidence>
<dbReference type="InterPro" id="IPR005135">
    <property type="entry name" value="Endo/exonuclease/phosphatase"/>
</dbReference>
<evidence type="ECO:0000256" key="2">
    <source>
        <dbReference type="ARBA" id="ARBA00010912"/>
    </source>
</evidence>
<evidence type="ECO:0000256" key="4">
    <source>
        <dbReference type="ARBA" id="ARBA00022664"/>
    </source>
</evidence>
<reference evidence="13 14" key="1">
    <citation type="submission" date="2024-02" db="EMBL/GenBank/DDBJ databases">
        <title>De novo assembly and annotation of 12 fungi associated with fruit tree decline syndrome in Ontario, Canada.</title>
        <authorList>
            <person name="Sulman M."/>
            <person name="Ellouze W."/>
            <person name="Ilyukhin E."/>
        </authorList>
    </citation>
    <scope>NUCLEOTIDE SEQUENCE [LARGE SCALE GENOMIC DNA]</scope>
    <source>
        <strain evidence="13 14">M97-236</strain>
    </source>
</reference>
<dbReference type="InterPro" id="IPR040459">
    <property type="entry name" value="MJ1316"/>
</dbReference>
<keyword evidence="8" id="KW-0539">Nucleus</keyword>
<proteinExistence type="inferred from homology"/>
<dbReference type="Gene3D" id="3.30.70.590">
    <property type="entry name" value="Poly(A) polymerase predicted RNA binding domain"/>
    <property type="match status" value="1"/>
</dbReference>
<feature type="domain" description="MJ1316 RNA cyclic group end recognition" evidence="11">
    <location>
        <begin position="1135"/>
        <end position="1211"/>
    </location>
</feature>
<evidence type="ECO:0000256" key="6">
    <source>
        <dbReference type="ARBA" id="ARBA00022741"/>
    </source>
</evidence>
<keyword evidence="6" id="KW-0547">Nucleotide-binding</keyword>
<dbReference type="Pfam" id="PF04928">
    <property type="entry name" value="PAP_central"/>
    <property type="match status" value="1"/>
</dbReference>
<dbReference type="PANTHER" id="PTHR10682:SF23">
    <property type="entry name" value="POLYNUCLEOTIDE ADENYLYLTRANSFERASE"/>
    <property type="match status" value="1"/>
</dbReference>
<sequence>MAGEREILASYTIPVISYDTALCILPPIEQCEHVDTLRELYDKAFGKWPAHINLIYPFVAVEQLPRAQQQIQAYFQRNFDASRPRRVELNLAGLSRQRHNSTTILQESRDEPGGSLEHLRLLALQALGHKPTQHKFHLTVGQTEDNSMSSLEFLISKVRLLPTLDFEIGPLAILLRERTSKEQSANRMRLWGFIDTALDPIPLTVPMPEYWLKQSLTNSTDQDQDVDEAELFESTPTFNRAAQPSKTFFFDPESSQWVKMTNSESGRNRPASLTISSYNVLVDSEYPPARDRDPLLISTLLSDSAKADIVVLQEVSDDFLSSFLNNTEVQKAYPFTSHAPPAQTDIGPLPSLRNVVLISKWQFRWELVPFHRRHKGAVVAVFDSVVAGCSLAVAGVHLTCGLTDGSVAAKKVQVQNLLNHLTRQYSDFPWIVAGDFNLATSTYTIGNALRDKSITGQTSNTLAAIEDQLSENGIFDAWSVTQDQQTDNDSDDPFDGEEGATFDPRNNILAAVSSGTSQNRPQRYDRILVRPQETFQVIAFNMFGLPVDSNGTSVVPSDHYGVRASLQLSRPSEQLSPDHQELLKSLKVEMQHTPQLGFEELESTLHKHHMLLTEEEESKRHAAFAVLKEAVLGGTRTGDAVSGIPLVMVAVGSFAMKVDTSSSDIDCLCVGSISSKTFFKLARQRLQKAENQGIRILRKVEASTGTMFELSVNGVPMDLQYCPAARVVERWFEFDKLPASDPVFNLSILSLRKLKSYRDLLYIQRTIPDLATFALAYRAIKLWAAQRGIYSSKFGYLGGVQITMMLSSVYKRIAHDNDRRINAADLVATFFHYYANFDWTNDMVYDAFFHEQKPRYHRTAREPMVVLGFHSPNSNIAHTATVPGLQSLMSEFKAAAERLSLVTDRTYYKTSKPAVSWEDFFEPQGMHSFNGMGLGETQFLQTYRSYVSIDIHFWGRTLAKGKSLVGWVESRCLSLVVDIHKIFPNIEVRLWPARLTESRPNDTNESKDYHGCYLIGLQKTGSSLFVPKDYDEREAAKQSLEKVIDRFLSSLRTDEKNYDASTSWVNASLVTQYGVQSQQLRLDDREWGDYAMEIEPDSDNEEEMDEENDEESDLPKLPFRTKPTSTSTPVSSAKLRPASDVLNRLRWDPNLDPADYIIGYEDRFLGAKETGLEKWKTEQTDEEFIPQHRILYFRKKFNDEGDGKGEIVWERATRIDKVFGSGAGAGLQT</sequence>
<dbReference type="InterPro" id="IPR036691">
    <property type="entry name" value="Endo/exonu/phosph_ase_sf"/>
</dbReference>
<evidence type="ECO:0000256" key="8">
    <source>
        <dbReference type="ARBA" id="ARBA00023242"/>
    </source>
</evidence>
<dbReference type="EC" id="2.7.7.19" evidence="3"/>
<dbReference type="SUPFAM" id="SSF81631">
    <property type="entry name" value="PAP/OAS1 substrate-binding domain"/>
    <property type="match status" value="1"/>
</dbReference>
<feature type="compositionally biased region" description="Acidic residues" evidence="9">
    <location>
        <begin position="486"/>
        <end position="500"/>
    </location>
</feature>
<dbReference type="Gene3D" id="3.60.10.10">
    <property type="entry name" value="Endonuclease/exonuclease/phosphatase"/>
    <property type="match status" value="1"/>
</dbReference>
<evidence type="ECO:0000256" key="9">
    <source>
        <dbReference type="SAM" id="MobiDB-lite"/>
    </source>
</evidence>
<feature type="compositionally biased region" description="Low complexity" evidence="9">
    <location>
        <begin position="1121"/>
        <end position="1132"/>
    </location>
</feature>
<dbReference type="Gene3D" id="3.30.460.10">
    <property type="entry name" value="Beta Polymerase, domain 2"/>
    <property type="match status" value="1"/>
</dbReference>
<evidence type="ECO:0000259" key="10">
    <source>
        <dbReference type="Pfam" id="PF03372"/>
    </source>
</evidence>